<evidence type="ECO:0000256" key="1">
    <source>
        <dbReference type="SAM" id="Phobius"/>
    </source>
</evidence>
<keyword evidence="1" id="KW-0472">Membrane</keyword>
<evidence type="ECO:0000313" key="2">
    <source>
        <dbReference type="EMBL" id="CCJ29473.1"/>
    </source>
</evidence>
<keyword evidence="1" id="KW-0812">Transmembrane</keyword>
<sequence length="78" mass="9223">MYGRPFGRVFLIASITYFGLHFLWWHLYVEEKRAQKQGTCDKILHDLMSYIYKALAHLSQLEKMLLEITSSPQSTSKR</sequence>
<dbReference type="VEuPathDB" id="FungiDB:PNEJI1_001303"/>
<gene>
    <name evidence="2" type="ORF">PNEJI1_001303</name>
</gene>
<feature type="transmembrane region" description="Helical" evidence="1">
    <location>
        <begin position="6"/>
        <end position="27"/>
    </location>
</feature>
<dbReference type="InParanoid" id="L0PAT6"/>
<dbReference type="AlphaFoldDB" id="L0PAT6"/>
<dbReference type="Proteomes" id="UP000010422">
    <property type="component" value="Unassembled WGS sequence"/>
</dbReference>
<accession>L0PAT6</accession>
<reference evidence="2 3" key="1">
    <citation type="journal article" date="2012" name="MBio">
        <title>De novo assembly of the Pneumocystis jirovecii genome from a single bronchoalveolar lavage fluid specimen from a patient.</title>
        <authorList>
            <person name="Cisse O.H."/>
            <person name="Pagni M."/>
            <person name="Hauser P.M."/>
        </authorList>
    </citation>
    <scope>NUCLEOTIDE SEQUENCE [LARGE SCALE GENOMIC DNA]</scope>
    <source>
        <strain evidence="2 3">SE8</strain>
    </source>
</reference>
<name>L0PAT6_PNEJI</name>
<proteinExistence type="predicted"/>
<dbReference type="EMBL" id="CAKM01000186">
    <property type="protein sequence ID" value="CCJ29473.1"/>
    <property type="molecule type" value="Genomic_DNA"/>
</dbReference>
<evidence type="ECO:0000313" key="3">
    <source>
        <dbReference type="Proteomes" id="UP000010422"/>
    </source>
</evidence>
<protein>
    <submittedName>
        <fullName evidence="2">Uncharacterized protein</fullName>
    </submittedName>
</protein>
<keyword evidence="1" id="KW-1133">Transmembrane helix</keyword>
<comment type="caution">
    <text evidence="2">The sequence shown here is derived from an EMBL/GenBank/DDBJ whole genome shotgun (WGS) entry which is preliminary data.</text>
</comment>
<organism evidence="3">
    <name type="scientific">Pneumocystis jirovecii</name>
    <name type="common">Human pneumocystis pneumonia agent</name>
    <dbReference type="NCBI Taxonomy" id="42068"/>
    <lineage>
        <taxon>Eukaryota</taxon>
        <taxon>Fungi</taxon>
        <taxon>Dikarya</taxon>
        <taxon>Ascomycota</taxon>
        <taxon>Taphrinomycotina</taxon>
        <taxon>Pneumocystomycetes</taxon>
        <taxon>Pneumocystaceae</taxon>
        <taxon>Pneumocystis</taxon>
    </lineage>
</organism>